<keyword evidence="14" id="KW-1185">Reference proteome</keyword>
<evidence type="ECO:0000313" key="13">
    <source>
        <dbReference type="EMBL" id="KAL1897405.1"/>
    </source>
</evidence>
<evidence type="ECO:0000256" key="4">
    <source>
        <dbReference type="ARBA" id="ARBA00022679"/>
    </source>
</evidence>
<keyword evidence="10" id="KW-0547">Nucleotide-binding</keyword>
<keyword evidence="7 10" id="KW-0594">Phospholipid biosynthesis</keyword>
<dbReference type="CDD" id="cd09135">
    <property type="entry name" value="PLDc_PGS1_euk_1"/>
    <property type="match status" value="1"/>
</dbReference>
<keyword evidence="8 10" id="KW-1208">Phospholipid metabolism</keyword>
<comment type="similarity">
    <text evidence="2 10">Belongs to the CDP-alcohol phosphatidyltransferase class-II family.</text>
</comment>
<dbReference type="PANTHER" id="PTHR12586:SF1">
    <property type="entry name" value="CDP-DIACYLGLYCEROL--GLYCEROL-3-PHOSPHATE 3-PHOSPHATIDYLTRANSFERASE, MITOCHONDRIAL"/>
    <property type="match status" value="1"/>
</dbReference>
<evidence type="ECO:0000313" key="14">
    <source>
        <dbReference type="Proteomes" id="UP001583186"/>
    </source>
</evidence>
<feature type="compositionally biased region" description="Low complexity" evidence="11">
    <location>
        <begin position="18"/>
        <end position="65"/>
    </location>
</feature>
<keyword evidence="10" id="KW-0067">ATP-binding</keyword>
<comment type="subcellular location">
    <subcellularLocation>
        <location evidence="10">Mitochondrion</location>
    </subcellularLocation>
</comment>
<comment type="function">
    <text evidence="10">Functions in the biosynthesis of the anionic phospholipids phosphatidylglycerol and cardiolipin.</text>
</comment>
<organism evidence="13 14">
    <name type="scientific">Sporothrix stenoceras</name>
    <dbReference type="NCBI Taxonomy" id="5173"/>
    <lineage>
        <taxon>Eukaryota</taxon>
        <taxon>Fungi</taxon>
        <taxon>Dikarya</taxon>
        <taxon>Ascomycota</taxon>
        <taxon>Pezizomycotina</taxon>
        <taxon>Sordariomycetes</taxon>
        <taxon>Sordariomycetidae</taxon>
        <taxon>Ophiostomatales</taxon>
        <taxon>Ophiostomataceae</taxon>
        <taxon>Sporothrix</taxon>
    </lineage>
</organism>
<comment type="caution">
    <text evidence="13">The sequence shown here is derived from an EMBL/GenBank/DDBJ whole genome shotgun (WGS) entry which is preliminary data.</text>
</comment>
<dbReference type="InterPro" id="IPR001736">
    <property type="entry name" value="PLipase_D/transphosphatidylase"/>
</dbReference>
<protein>
    <recommendedName>
        <fullName evidence="10">CDP-diacylglycerol--glycerol-3-phosphate 3-phosphatidyltransferase</fullName>
        <ecNumber evidence="10">2.7.8.5</ecNumber>
    </recommendedName>
</protein>
<evidence type="ECO:0000256" key="3">
    <source>
        <dbReference type="ARBA" id="ARBA00022516"/>
    </source>
</evidence>
<dbReference type="EC" id="2.7.8.5" evidence="10"/>
<dbReference type="Proteomes" id="UP001583186">
    <property type="component" value="Unassembled WGS sequence"/>
</dbReference>
<dbReference type="SMART" id="SM00155">
    <property type="entry name" value="PLDc"/>
    <property type="match status" value="2"/>
</dbReference>
<evidence type="ECO:0000256" key="11">
    <source>
        <dbReference type="SAM" id="MobiDB-lite"/>
    </source>
</evidence>
<keyword evidence="5" id="KW-0677">Repeat</keyword>
<keyword evidence="10" id="KW-0496">Mitochondrion</keyword>
<evidence type="ECO:0000256" key="10">
    <source>
        <dbReference type="RuleBase" id="RU365024"/>
    </source>
</evidence>
<evidence type="ECO:0000256" key="1">
    <source>
        <dbReference type="ARBA" id="ARBA00005042"/>
    </source>
</evidence>
<keyword evidence="6 10" id="KW-0443">Lipid metabolism</keyword>
<comment type="pathway">
    <text evidence="1 10">Phospholipid metabolism; phosphatidylglycerol biosynthesis; phosphatidylglycerol from CDP-diacylglycerol: step 1/2.</text>
</comment>
<name>A0ABR3ZBK0_9PEZI</name>
<evidence type="ECO:0000256" key="7">
    <source>
        <dbReference type="ARBA" id="ARBA00023209"/>
    </source>
</evidence>
<keyword evidence="4 10" id="KW-0808">Transferase</keyword>
<reference evidence="13 14" key="1">
    <citation type="journal article" date="2024" name="IMA Fungus">
        <title>IMA Genome - F19 : A genome assembly and annotation guide to empower mycologists, including annotated draft genome sequences of Ceratocystis pirilliformis, Diaporthe australafricana, Fusarium ophioides, Paecilomyces lecythidis, and Sporothrix stenoceras.</title>
        <authorList>
            <person name="Aylward J."/>
            <person name="Wilson A.M."/>
            <person name="Visagie C.M."/>
            <person name="Spraker J."/>
            <person name="Barnes I."/>
            <person name="Buitendag C."/>
            <person name="Ceriani C."/>
            <person name="Del Mar Angel L."/>
            <person name="du Plessis D."/>
            <person name="Fuchs T."/>
            <person name="Gasser K."/>
            <person name="Kramer D."/>
            <person name="Li W."/>
            <person name="Munsamy K."/>
            <person name="Piso A."/>
            <person name="Price J.L."/>
            <person name="Sonnekus B."/>
            <person name="Thomas C."/>
            <person name="van der Nest A."/>
            <person name="van Dijk A."/>
            <person name="van Heerden A."/>
            <person name="van Vuuren N."/>
            <person name="Yilmaz N."/>
            <person name="Duong T.A."/>
            <person name="van der Merwe N.A."/>
            <person name="Wingfield M.J."/>
            <person name="Wingfield B.D."/>
        </authorList>
    </citation>
    <scope>NUCLEOTIDE SEQUENCE [LARGE SCALE GENOMIC DNA]</scope>
    <source>
        <strain evidence="13 14">CMW 5346</strain>
    </source>
</reference>
<dbReference type="CDD" id="cd09137">
    <property type="entry name" value="PLDc_PGS1_euk_2"/>
    <property type="match status" value="1"/>
</dbReference>
<dbReference type="GO" id="GO:0008444">
    <property type="term" value="F:CDP-diacylglycerol-glycerol-3-phosphate 3-phosphatidyltransferase activity"/>
    <property type="evidence" value="ECO:0007669"/>
    <property type="project" value="UniProtKB-EC"/>
</dbReference>
<proteinExistence type="inferred from homology"/>
<gene>
    <name evidence="13" type="primary">PGS1</name>
    <name evidence="13" type="ORF">Sste5346_004141</name>
</gene>
<dbReference type="EMBL" id="JAWCUI010000019">
    <property type="protein sequence ID" value="KAL1897405.1"/>
    <property type="molecule type" value="Genomic_DNA"/>
</dbReference>
<dbReference type="PROSITE" id="PS50035">
    <property type="entry name" value="PLD"/>
    <property type="match status" value="1"/>
</dbReference>
<dbReference type="PANTHER" id="PTHR12586">
    <property type="entry name" value="CDP-DIACYLGLYCEROL--SERINE O-PHOSPHATIDYLTRANSFERASE"/>
    <property type="match status" value="1"/>
</dbReference>
<sequence>MATRVAARCSAPLPLPRPRLQLQELSKTSRSQQSQRSRARSTATRASQQCERYTSSSTRSTTSPTQWVSQSWTRCCRRMSMSTSSASTAATEAPLRPSMVASVGSAGVAATTAALLLAPLVAELDRIAPRVDIHGSQVSVIETPAEFYETLKTMIRGAKQRIFLSTLYIGTSQRELVATLQEALRVNPDLTLHILTDALRGTRESPRPSSASLLAPLVAEFGPERVDIRMYHTPNLTGLRKKYIPRRINEGWGLQHMKLYGVDDSILLSGANLSTDYFTNRQDRYHVFASAELADAYWKLQRGVASLSFQIEPVDTAIKEEGFNMVWPATNAAPSPLEAPKEFVTQATGVLRGLMAPVTSNTTSPLLTDGKDADKKADTSVYVLAQMTQLLKPDSSTERPALTHVLKTLSAPQYSTASSWTFTAGYFNPAPSLTKLLLATSASRGNTVITAAPQANGFYGSKGVSSMLPDAYTFLAHRFLRAVQAQHRGDAITLKEWRRGTVGQPEGWTYHAKGLWVSLRPQGVKGENETAALSVVGSSNYTKRSYSLDLEANALIVTRNPELQKRLSEEQAWLQTHASAVTRDDFAKPERRVRLHVRLAMWIVQAVGGQL</sequence>
<evidence type="ECO:0000259" key="12">
    <source>
        <dbReference type="PROSITE" id="PS50035"/>
    </source>
</evidence>
<feature type="domain" description="PLD phosphodiesterase" evidence="12">
    <location>
        <begin position="251"/>
        <end position="277"/>
    </location>
</feature>
<evidence type="ECO:0000256" key="9">
    <source>
        <dbReference type="ARBA" id="ARBA00048586"/>
    </source>
</evidence>
<evidence type="ECO:0000256" key="2">
    <source>
        <dbReference type="ARBA" id="ARBA00010682"/>
    </source>
</evidence>
<evidence type="ECO:0000256" key="5">
    <source>
        <dbReference type="ARBA" id="ARBA00022737"/>
    </source>
</evidence>
<keyword evidence="3 10" id="KW-0444">Lipid biosynthesis</keyword>
<evidence type="ECO:0000256" key="6">
    <source>
        <dbReference type="ARBA" id="ARBA00023098"/>
    </source>
</evidence>
<accession>A0ABR3ZBK0</accession>
<dbReference type="SUPFAM" id="SSF56024">
    <property type="entry name" value="Phospholipase D/nuclease"/>
    <property type="match status" value="1"/>
</dbReference>
<evidence type="ECO:0000256" key="8">
    <source>
        <dbReference type="ARBA" id="ARBA00023264"/>
    </source>
</evidence>
<dbReference type="InterPro" id="IPR016270">
    <property type="entry name" value="PGS1"/>
</dbReference>
<comment type="catalytic activity">
    <reaction evidence="9 10">
        <text>a CDP-1,2-diacyl-sn-glycerol + sn-glycerol 3-phosphate = a 1,2-diacyl-sn-glycero-3-phospho-(1'-sn-glycero-3'-phosphate) + CMP + H(+)</text>
        <dbReference type="Rhea" id="RHEA:12593"/>
        <dbReference type="ChEBI" id="CHEBI:15378"/>
        <dbReference type="ChEBI" id="CHEBI:57597"/>
        <dbReference type="ChEBI" id="CHEBI:58332"/>
        <dbReference type="ChEBI" id="CHEBI:60110"/>
        <dbReference type="ChEBI" id="CHEBI:60377"/>
        <dbReference type="EC" id="2.7.8.5"/>
    </reaction>
</comment>
<feature type="region of interest" description="Disordered" evidence="11">
    <location>
        <begin position="1"/>
        <end position="66"/>
    </location>
</feature>
<dbReference type="Gene3D" id="3.30.870.10">
    <property type="entry name" value="Endonuclease Chain A"/>
    <property type="match status" value="2"/>
</dbReference>